<dbReference type="InterPro" id="IPR023415">
    <property type="entry name" value="LDLR_class-A_CS"/>
</dbReference>
<feature type="signal peptide" evidence="8">
    <location>
        <begin position="1"/>
        <end position="21"/>
    </location>
</feature>
<keyword evidence="3" id="KW-0720">Serine protease</keyword>
<organism evidence="12 13">
    <name type="scientific">Potamilus streckersoni</name>
    <dbReference type="NCBI Taxonomy" id="2493646"/>
    <lineage>
        <taxon>Eukaryota</taxon>
        <taxon>Metazoa</taxon>
        <taxon>Spiralia</taxon>
        <taxon>Lophotrochozoa</taxon>
        <taxon>Mollusca</taxon>
        <taxon>Bivalvia</taxon>
        <taxon>Autobranchia</taxon>
        <taxon>Heteroconchia</taxon>
        <taxon>Palaeoheterodonta</taxon>
        <taxon>Unionida</taxon>
        <taxon>Unionoidea</taxon>
        <taxon>Unionidae</taxon>
        <taxon>Ambleminae</taxon>
        <taxon>Lampsilini</taxon>
        <taxon>Potamilus</taxon>
    </lineage>
</organism>
<dbReference type="SUPFAM" id="SSF56487">
    <property type="entry name" value="SRCR-like"/>
    <property type="match status" value="1"/>
</dbReference>
<reference evidence="12" key="3">
    <citation type="submission" date="2023-05" db="EMBL/GenBank/DDBJ databases">
        <authorList>
            <person name="Smith C.H."/>
        </authorList>
    </citation>
    <scope>NUCLEOTIDE SEQUENCE</scope>
    <source>
        <strain evidence="12">CHS0354</strain>
        <tissue evidence="12">Mantle</tissue>
    </source>
</reference>
<dbReference type="Gene3D" id="4.10.400.10">
    <property type="entry name" value="Low-density Lipoprotein Receptor"/>
    <property type="match status" value="3"/>
</dbReference>
<dbReference type="SMART" id="SM00137">
    <property type="entry name" value="MAM"/>
    <property type="match status" value="1"/>
</dbReference>
<dbReference type="PROSITE" id="PS01209">
    <property type="entry name" value="LDLRA_1"/>
    <property type="match status" value="2"/>
</dbReference>
<feature type="disulfide bond" evidence="6">
    <location>
        <begin position="454"/>
        <end position="469"/>
    </location>
</feature>
<keyword evidence="13" id="KW-1185">Reference proteome</keyword>
<dbReference type="InterPro" id="IPR002172">
    <property type="entry name" value="LDrepeatLR_classA_rpt"/>
</dbReference>
<dbReference type="EMBL" id="JAEAOA010001600">
    <property type="protein sequence ID" value="KAK3595694.1"/>
    <property type="molecule type" value="Genomic_DNA"/>
</dbReference>
<evidence type="ECO:0000313" key="12">
    <source>
        <dbReference type="EMBL" id="KAK3595694.1"/>
    </source>
</evidence>
<dbReference type="InterPro" id="IPR001190">
    <property type="entry name" value="SRCR"/>
</dbReference>
<dbReference type="Gene3D" id="3.10.250.10">
    <property type="entry name" value="SRCR-like domain"/>
    <property type="match status" value="1"/>
</dbReference>
<dbReference type="InterPro" id="IPR043504">
    <property type="entry name" value="Peptidase_S1_PA_chymotrypsin"/>
</dbReference>
<dbReference type="InterPro" id="IPR009003">
    <property type="entry name" value="Peptidase_S1_PA"/>
</dbReference>
<dbReference type="Pfam" id="PF00089">
    <property type="entry name" value="Trypsin"/>
    <property type="match status" value="1"/>
</dbReference>
<feature type="chain" id="PRO_5042209711" evidence="8">
    <location>
        <begin position="22"/>
        <end position="864"/>
    </location>
</feature>
<accession>A0AAE0VZM4</accession>
<dbReference type="Gene3D" id="2.60.120.200">
    <property type="match status" value="1"/>
</dbReference>
<dbReference type="GO" id="GO:0006508">
    <property type="term" value="P:proteolysis"/>
    <property type="evidence" value="ECO:0007669"/>
    <property type="project" value="UniProtKB-KW"/>
</dbReference>
<evidence type="ECO:0000256" key="4">
    <source>
        <dbReference type="ARBA" id="ARBA00023157"/>
    </source>
</evidence>
<dbReference type="InterPro" id="IPR036055">
    <property type="entry name" value="LDL_receptor-like_sf"/>
</dbReference>
<dbReference type="CDD" id="cd00190">
    <property type="entry name" value="Tryp_SPc"/>
    <property type="match status" value="1"/>
</dbReference>
<feature type="disulfide bond" evidence="6">
    <location>
        <begin position="472"/>
        <end position="484"/>
    </location>
</feature>
<dbReference type="SMART" id="SM00020">
    <property type="entry name" value="Tryp_SPc"/>
    <property type="match status" value="1"/>
</dbReference>
<keyword evidence="5" id="KW-0325">Glycoprotein</keyword>
<gene>
    <name evidence="12" type="ORF">CHS0354_026913</name>
</gene>
<evidence type="ECO:0000256" key="5">
    <source>
        <dbReference type="ARBA" id="ARBA00023180"/>
    </source>
</evidence>
<dbReference type="SUPFAM" id="SSF57424">
    <property type="entry name" value="LDL receptor-like module"/>
    <property type="match status" value="3"/>
</dbReference>
<name>A0AAE0VZM4_9BIVA</name>
<dbReference type="Gene3D" id="2.40.10.10">
    <property type="entry name" value="Trypsin-like serine proteases"/>
    <property type="match status" value="1"/>
</dbReference>
<evidence type="ECO:0000256" key="6">
    <source>
        <dbReference type="PROSITE-ProRule" id="PRU00124"/>
    </source>
</evidence>
<feature type="domain" description="Peptidase S1" evidence="10">
    <location>
        <begin position="609"/>
        <end position="853"/>
    </location>
</feature>
<dbReference type="PROSITE" id="PS50060">
    <property type="entry name" value="MAM_2"/>
    <property type="match status" value="1"/>
</dbReference>
<dbReference type="InterPro" id="IPR013320">
    <property type="entry name" value="ConA-like_dom_sf"/>
</dbReference>
<dbReference type="InterPro" id="IPR000998">
    <property type="entry name" value="MAM_dom"/>
</dbReference>
<dbReference type="Pfam" id="PF00629">
    <property type="entry name" value="MAM"/>
    <property type="match status" value="1"/>
</dbReference>
<dbReference type="PROSITE" id="PS50240">
    <property type="entry name" value="TRYPSIN_DOM"/>
    <property type="match status" value="1"/>
</dbReference>
<dbReference type="SUPFAM" id="SSF49899">
    <property type="entry name" value="Concanavalin A-like lectins/glucanases"/>
    <property type="match status" value="1"/>
</dbReference>
<dbReference type="CDD" id="cd00112">
    <property type="entry name" value="LDLa"/>
    <property type="match status" value="3"/>
</dbReference>
<sequence>MEVSLACLLLVNLLNIIFIRGDVVSYQYRRTKVSKTNRGEMEEIRENFKNYYRQKEGNTVEEESLREGEEYLTKPIAKDGGVQRSNGVACHFEDSNLCGYKNHQSSASWDQRSGNVFKFPQYDHTYGNETGKFMVAYNNRDLWKYYNTIDSDSIGFPARLKYLSAKLSSPRQYITTESCVYFYYYLNGTAVRPNPLSAKIFVYVNGSRGTRLAWYDHVNRSVNGWLKGWVPLQQGIVNIVFEAKTVTTTTAWPGLVAIDDVSVIRGPCPVNPECGPDTFRCVMSRVCIPVDMHCDGGNDCVDGSDELSCISQTNFQVKLINGDGSYGSVAIFYRGLWRPVCMPQNSFMEGNNKVVQLVCRKIGYTGRFQGAFVNSWHQPVRYAMTVSCSYKDVDISSCSMTLSETKESTSSCYYYQAALCSNDECFSGERLCPPDHRSINNPSNTKCVPSRYFCDGIPDCPGGTNEMKCAKCSTSEFECTNHKCVSASKRCDGTPQCNDKSDEYGCVIVSKDVSKIYNSKLSAYLPVCYNTMSRILADILCSLSGQWASTYYESYIYGLGTVLTFQPNSATSIVPGYAVSTGSCNSTTLKCASFECGTTIYDDRRLVKILHGRDALLGQIPWQIALYKNRLYHCGGSIIHPNWVLTAAHCLEDAVTYHVRTGAIEVAQNISDVQQKHFYMSSRLHIHPYYNDELDNDIGLLYFSQQIIFNDYVRPICIASRKTVEEMLSARYSAECYVSGWGRYHNLINKEIWLGKLQIVRVYFYKKDECDQIYKNRYGSPPQNITVCVDNRNFGSPTCNADSGGPLICRNKYGRFEVLGTLSWGYESCFKDGYPDVFQLSYPHKSWIEKITGLEFSDLTMDND</sequence>
<feature type="disulfide bond" evidence="6">
    <location>
        <begin position="491"/>
        <end position="506"/>
    </location>
</feature>
<dbReference type="PROSITE" id="PS50287">
    <property type="entry name" value="SRCR_2"/>
    <property type="match status" value="1"/>
</dbReference>
<keyword evidence="1" id="KW-0645">Protease</keyword>
<keyword evidence="4 7" id="KW-1015">Disulfide bond</keyword>
<reference evidence="12" key="2">
    <citation type="journal article" date="2021" name="Genome Biol. Evol.">
        <title>Developing a high-quality reference genome for a parasitic bivalve with doubly uniparental inheritance (Bivalvia: Unionida).</title>
        <authorList>
            <person name="Smith C.H."/>
        </authorList>
    </citation>
    <scope>NUCLEOTIDE SEQUENCE</scope>
    <source>
        <strain evidence="12">CHS0354</strain>
        <tissue evidence="12">Mantle</tissue>
    </source>
</reference>
<dbReference type="InterPro" id="IPR018114">
    <property type="entry name" value="TRYPSIN_HIS"/>
</dbReference>
<evidence type="ECO:0000256" key="2">
    <source>
        <dbReference type="ARBA" id="ARBA00022801"/>
    </source>
</evidence>
<dbReference type="PROSITE" id="PS50068">
    <property type="entry name" value="LDLRA_2"/>
    <property type="match status" value="3"/>
</dbReference>
<evidence type="ECO:0000259" key="9">
    <source>
        <dbReference type="PROSITE" id="PS50060"/>
    </source>
</evidence>
<comment type="caution">
    <text evidence="7">Lacks conserved residue(s) required for the propagation of feature annotation.</text>
</comment>
<dbReference type="SMART" id="SM00192">
    <property type="entry name" value="LDLa"/>
    <property type="match status" value="3"/>
</dbReference>
<dbReference type="PANTHER" id="PTHR24252">
    <property type="entry name" value="ACROSIN-RELATED"/>
    <property type="match status" value="1"/>
</dbReference>
<protein>
    <submittedName>
        <fullName evidence="12">Uncharacterized protein</fullName>
    </submittedName>
</protein>
<feature type="disulfide bond" evidence="7">
    <location>
        <begin position="388"/>
        <end position="398"/>
    </location>
</feature>
<keyword evidence="2" id="KW-0378">Hydrolase</keyword>
<comment type="caution">
    <text evidence="12">The sequence shown here is derived from an EMBL/GenBank/DDBJ whole genome shotgun (WGS) entry which is preliminary data.</text>
</comment>
<feature type="disulfide bond" evidence="7">
    <location>
        <begin position="359"/>
        <end position="420"/>
    </location>
</feature>
<feature type="disulfide bond" evidence="6">
    <location>
        <begin position="479"/>
        <end position="497"/>
    </location>
</feature>
<feature type="disulfide bond" evidence="6">
    <location>
        <begin position="294"/>
        <end position="309"/>
    </location>
</feature>
<dbReference type="PROSITE" id="PS00134">
    <property type="entry name" value="TRYPSIN_HIS"/>
    <property type="match status" value="1"/>
</dbReference>
<dbReference type="Proteomes" id="UP001195483">
    <property type="component" value="Unassembled WGS sequence"/>
</dbReference>
<reference evidence="12" key="1">
    <citation type="journal article" date="2021" name="Genome Biol. Evol.">
        <title>A High-Quality Reference Genome for a Parasitic Bivalve with Doubly Uniparental Inheritance (Bivalvia: Unionida).</title>
        <authorList>
            <person name="Smith C.H."/>
        </authorList>
    </citation>
    <scope>NUCLEOTIDE SEQUENCE</scope>
    <source>
        <strain evidence="12">CHS0354</strain>
    </source>
</reference>
<dbReference type="PRINTS" id="PR00261">
    <property type="entry name" value="LDLRECEPTOR"/>
</dbReference>
<dbReference type="GO" id="GO:0016020">
    <property type="term" value="C:membrane"/>
    <property type="evidence" value="ECO:0007669"/>
    <property type="project" value="InterPro"/>
</dbReference>
<dbReference type="AlphaFoldDB" id="A0AAE0VZM4"/>
<dbReference type="InterPro" id="IPR001254">
    <property type="entry name" value="Trypsin_dom"/>
</dbReference>
<dbReference type="SUPFAM" id="SSF50494">
    <property type="entry name" value="Trypsin-like serine proteases"/>
    <property type="match status" value="1"/>
</dbReference>
<feature type="domain" description="SRCR" evidence="11">
    <location>
        <begin position="317"/>
        <end position="421"/>
    </location>
</feature>
<evidence type="ECO:0000313" key="13">
    <source>
        <dbReference type="Proteomes" id="UP001195483"/>
    </source>
</evidence>
<feature type="domain" description="MAM" evidence="9">
    <location>
        <begin position="88"/>
        <end position="270"/>
    </location>
</feature>
<evidence type="ECO:0000256" key="7">
    <source>
        <dbReference type="PROSITE-ProRule" id="PRU00196"/>
    </source>
</evidence>
<dbReference type="InterPro" id="IPR036772">
    <property type="entry name" value="SRCR-like_dom_sf"/>
</dbReference>
<dbReference type="FunFam" id="2.40.10.10:FF:000068">
    <property type="entry name" value="transmembrane protease serine 2"/>
    <property type="match status" value="1"/>
</dbReference>
<keyword evidence="8" id="KW-0732">Signal</keyword>
<proteinExistence type="predicted"/>
<evidence type="ECO:0000256" key="3">
    <source>
        <dbReference type="ARBA" id="ARBA00022825"/>
    </source>
</evidence>
<dbReference type="Pfam" id="PF00057">
    <property type="entry name" value="Ldl_recept_a"/>
    <property type="match status" value="2"/>
</dbReference>
<dbReference type="GO" id="GO:0004252">
    <property type="term" value="F:serine-type endopeptidase activity"/>
    <property type="evidence" value="ECO:0007669"/>
    <property type="project" value="InterPro"/>
</dbReference>
<evidence type="ECO:0000259" key="11">
    <source>
        <dbReference type="PROSITE" id="PS50287"/>
    </source>
</evidence>
<evidence type="ECO:0000259" key="10">
    <source>
        <dbReference type="PROSITE" id="PS50240"/>
    </source>
</evidence>
<dbReference type="PANTHER" id="PTHR24252:SF27">
    <property type="entry name" value="TRANSMEMBRANE PROTEASE SERINE 3-LIKE"/>
    <property type="match status" value="1"/>
</dbReference>
<evidence type="ECO:0000256" key="8">
    <source>
        <dbReference type="SAM" id="SignalP"/>
    </source>
</evidence>
<evidence type="ECO:0000256" key="1">
    <source>
        <dbReference type="ARBA" id="ARBA00022670"/>
    </source>
</evidence>